<feature type="domain" description="SMP" evidence="3">
    <location>
        <begin position="128"/>
        <end position="185"/>
    </location>
</feature>
<dbReference type="EMBL" id="JAMQYH010000005">
    <property type="protein sequence ID" value="KAJ1687360.1"/>
    <property type="molecule type" value="Genomic_DNA"/>
</dbReference>
<evidence type="ECO:0000259" key="3">
    <source>
        <dbReference type="Pfam" id="PF04927"/>
    </source>
</evidence>
<dbReference type="AlphaFoldDB" id="A0A9Q0HJ26"/>
<comment type="caution">
    <text evidence="4">The sequence shown here is derived from an EMBL/GenBank/DDBJ whole genome shotgun (WGS) entry which is preliminary data.</text>
</comment>
<feature type="domain" description="SMP" evidence="3">
    <location>
        <begin position="194"/>
        <end position="251"/>
    </location>
</feature>
<dbReference type="InterPro" id="IPR007011">
    <property type="entry name" value="LEA_SMP_dom"/>
</dbReference>
<feature type="domain" description="SMP" evidence="3">
    <location>
        <begin position="15"/>
        <end position="68"/>
    </location>
</feature>
<keyword evidence="2" id="KW-0677">Repeat</keyword>
<evidence type="ECO:0000313" key="4">
    <source>
        <dbReference type="EMBL" id="KAJ1687360.1"/>
    </source>
</evidence>
<evidence type="ECO:0000313" key="5">
    <source>
        <dbReference type="Proteomes" id="UP001151287"/>
    </source>
</evidence>
<dbReference type="Proteomes" id="UP001151287">
    <property type="component" value="Unassembled WGS sequence"/>
</dbReference>
<dbReference type="InterPro" id="IPR042971">
    <property type="entry name" value="LEA_SMP"/>
</dbReference>
<organism evidence="4 5">
    <name type="scientific">Rhynchospora breviuscula</name>
    <dbReference type="NCBI Taxonomy" id="2022672"/>
    <lineage>
        <taxon>Eukaryota</taxon>
        <taxon>Viridiplantae</taxon>
        <taxon>Streptophyta</taxon>
        <taxon>Embryophyta</taxon>
        <taxon>Tracheophyta</taxon>
        <taxon>Spermatophyta</taxon>
        <taxon>Magnoliopsida</taxon>
        <taxon>Liliopsida</taxon>
        <taxon>Poales</taxon>
        <taxon>Cyperaceae</taxon>
        <taxon>Cyperoideae</taxon>
        <taxon>Rhynchosporeae</taxon>
        <taxon>Rhynchospora</taxon>
    </lineage>
</organism>
<dbReference type="PANTHER" id="PTHR31174:SF7">
    <property type="entry name" value="LATE EMBRYOGENESIS ABUNDANT PROTEIN 31-RELATED"/>
    <property type="match status" value="1"/>
</dbReference>
<protein>
    <recommendedName>
        <fullName evidence="3">SMP domain-containing protein</fullName>
    </recommendedName>
</protein>
<sequence length="253" mass="26068">MSQGQPRRPTNDQGVKYGDVFDVQGDLAGQTIAPQDAALMQSAETMVLGQTQTGGPAAVMQSASRQNEITGFVGHDQASRAAANHGVTITETIVPGGCIVTEFIAGQPVGHIMETDALGQRVPEGAKITIGEALETAGLTAGDKPVERSDAAAIQAAEARATGMNATILGGISAQALAAADANARETRDEDKAKLRDILANATTKMPSDKAVDRDDAARVVGAEIRNKPDMMTRPGGVAASVAAAARLNQDRQ</sequence>
<dbReference type="OrthoDB" id="2014755at2759"/>
<keyword evidence="5" id="KW-1185">Reference proteome</keyword>
<gene>
    <name evidence="4" type="ORF">LUZ63_018750</name>
</gene>
<comment type="similarity">
    <text evidence="1">Belongs to the LEA type SMP family.</text>
</comment>
<accession>A0A9Q0HJ26</accession>
<evidence type="ECO:0000256" key="2">
    <source>
        <dbReference type="ARBA" id="ARBA00022737"/>
    </source>
</evidence>
<reference evidence="4" key="1">
    <citation type="journal article" date="2022" name="Cell">
        <title>Repeat-based holocentromeres influence genome architecture and karyotype evolution.</title>
        <authorList>
            <person name="Hofstatter P.G."/>
            <person name="Thangavel G."/>
            <person name="Lux T."/>
            <person name="Neumann P."/>
            <person name="Vondrak T."/>
            <person name="Novak P."/>
            <person name="Zhang M."/>
            <person name="Costa L."/>
            <person name="Castellani M."/>
            <person name="Scott A."/>
            <person name="Toegelov H."/>
            <person name="Fuchs J."/>
            <person name="Mata-Sucre Y."/>
            <person name="Dias Y."/>
            <person name="Vanzela A.L.L."/>
            <person name="Huettel B."/>
            <person name="Almeida C.C.S."/>
            <person name="Simkova H."/>
            <person name="Souza G."/>
            <person name="Pedrosa-Harand A."/>
            <person name="Macas J."/>
            <person name="Mayer K.F.X."/>
            <person name="Houben A."/>
            <person name="Marques A."/>
        </authorList>
    </citation>
    <scope>NUCLEOTIDE SEQUENCE</scope>
    <source>
        <strain evidence="4">RhyBre1mFocal</strain>
    </source>
</reference>
<proteinExistence type="inferred from homology"/>
<dbReference type="Pfam" id="PF04927">
    <property type="entry name" value="SMP"/>
    <property type="match status" value="3"/>
</dbReference>
<name>A0A9Q0HJ26_9POAL</name>
<dbReference type="PANTHER" id="PTHR31174">
    <property type="entry name" value="SEED MATURATION FAMILY PROTEIN"/>
    <property type="match status" value="1"/>
</dbReference>
<evidence type="ECO:0000256" key="1">
    <source>
        <dbReference type="ARBA" id="ARBA00010733"/>
    </source>
</evidence>